<feature type="region of interest" description="Disordered" evidence="1">
    <location>
        <begin position="79"/>
        <end position="99"/>
    </location>
</feature>
<gene>
    <name evidence="2" type="ORF">NEZAVI_LOCUS8901</name>
</gene>
<evidence type="ECO:0000313" key="3">
    <source>
        <dbReference type="Proteomes" id="UP001152798"/>
    </source>
</evidence>
<dbReference type="AlphaFoldDB" id="A0A9P0HCX6"/>
<feature type="region of interest" description="Disordered" evidence="1">
    <location>
        <begin position="1"/>
        <end position="20"/>
    </location>
</feature>
<reference evidence="2" key="1">
    <citation type="submission" date="2022-01" db="EMBL/GenBank/DDBJ databases">
        <authorList>
            <person name="King R."/>
        </authorList>
    </citation>
    <scope>NUCLEOTIDE SEQUENCE</scope>
</reference>
<proteinExistence type="predicted"/>
<keyword evidence="3" id="KW-1185">Reference proteome</keyword>
<feature type="compositionally biased region" description="Basic and acidic residues" evidence="1">
    <location>
        <begin position="9"/>
        <end position="18"/>
    </location>
</feature>
<dbReference type="Proteomes" id="UP001152798">
    <property type="component" value="Chromosome 4"/>
</dbReference>
<sequence>MSGSTLQASKKETRRAEMKIITPFSPARSWERQVIHKYLQDDETPRRIFRVVSYDGVSCDLMRRPPRKQEICGRRLIWPRSRHTNKRKKVEAGRRNRRR</sequence>
<feature type="compositionally biased region" description="Basic residues" evidence="1">
    <location>
        <begin position="80"/>
        <end position="89"/>
    </location>
</feature>
<name>A0A9P0HCX6_NEZVI</name>
<dbReference type="EMBL" id="OV725080">
    <property type="protein sequence ID" value="CAH1399456.1"/>
    <property type="molecule type" value="Genomic_DNA"/>
</dbReference>
<evidence type="ECO:0000313" key="2">
    <source>
        <dbReference type="EMBL" id="CAH1399456.1"/>
    </source>
</evidence>
<evidence type="ECO:0000256" key="1">
    <source>
        <dbReference type="SAM" id="MobiDB-lite"/>
    </source>
</evidence>
<accession>A0A9P0HCX6</accession>
<protein>
    <submittedName>
        <fullName evidence="2">Uncharacterized protein</fullName>
    </submittedName>
</protein>
<feature type="compositionally biased region" description="Basic and acidic residues" evidence="1">
    <location>
        <begin position="90"/>
        <end position="99"/>
    </location>
</feature>
<organism evidence="2 3">
    <name type="scientific">Nezara viridula</name>
    <name type="common">Southern green stink bug</name>
    <name type="synonym">Cimex viridulus</name>
    <dbReference type="NCBI Taxonomy" id="85310"/>
    <lineage>
        <taxon>Eukaryota</taxon>
        <taxon>Metazoa</taxon>
        <taxon>Ecdysozoa</taxon>
        <taxon>Arthropoda</taxon>
        <taxon>Hexapoda</taxon>
        <taxon>Insecta</taxon>
        <taxon>Pterygota</taxon>
        <taxon>Neoptera</taxon>
        <taxon>Paraneoptera</taxon>
        <taxon>Hemiptera</taxon>
        <taxon>Heteroptera</taxon>
        <taxon>Panheteroptera</taxon>
        <taxon>Pentatomomorpha</taxon>
        <taxon>Pentatomoidea</taxon>
        <taxon>Pentatomidae</taxon>
        <taxon>Pentatominae</taxon>
        <taxon>Nezara</taxon>
    </lineage>
</organism>